<dbReference type="EMBL" id="FRAH01000005">
    <property type="protein sequence ID" value="SHJ72760.1"/>
    <property type="molecule type" value="Genomic_DNA"/>
</dbReference>
<feature type="binding site" evidence="9">
    <location>
        <position position="243"/>
    </location>
    <ligand>
        <name>substrate</name>
    </ligand>
</feature>
<feature type="binding site" evidence="9">
    <location>
        <begin position="242"/>
        <end position="243"/>
    </location>
    <ligand>
        <name>ATP</name>
        <dbReference type="ChEBI" id="CHEBI:30616"/>
    </ligand>
</feature>
<keyword evidence="2 9" id="KW-0479">Metal-binding</keyword>
<dbReference type="InterPro" id="IPR002139">
    <property type="entry name" value="Ribo/fructo_kinase"/>
</dbReference>
<comment type="subunit">
    <text evidence="9">Homodimer.</text>
</comment>
<comment type="subcellular location">
    <subcellularLocation>
        <location evidence="9">Cytoplasm</location>
    </subcellularLocation>
</comment>
<keyword evidence="9" id="KW-0963">Cytoplasm</keyword>
<dbReference type="InterPro" id="IPR011877">
    <property type="entry name" value="Ribokinase"/>
</dbReference>
<feature type="binding site" evidence="9">
    <location>
        <position position="237"/>
    </location>
    <ligand>
        <name>K(+)</name>
        <dbReference type="ChEBI" id="CHEBI:29103"/>
    </ligand>
</feature>
<reference evidence="11 12" key="1">
    <citation type="submission" date="2016-11" db="EMBL/GenBank/DDBJ databases">
        <authorList>
            <person name="Jaros S."/>
            <person name="Januszkiewicz K."/>
            <person name="Wedrychowicz H."/>
        </authorList>
    </citation>
    <scope>NUCLEOTIDE SEQUENCE [LARGE SCALE GENOMIC DNA]</scope>
    <source>
        <strain evidence="11 12">DSM 14214</strain>
    </source>
</reference>
<dbReference type="CDD" id="cd01174">
    <property type="entry name" value="ribokinase"/>
    <property type="match status" value="1"/>
</dbReference>
<keyword evidence="5 9" id="KW-0067">ATP-binding</keyword>
<gene>
    <name evidence="9" type="primary">rbsK</name>
    <name evidence="11" type="ORF">SAMN02745138_00380</name>
</gene>
<protein>
    <recommendedName>
        <fullName evidence="9">Ribokinase</fullName>
        <shortName evidence="9">RK</shortName>
        <ecNumber evidence="9">2.7.1.15</ecNumber>
    </recommendedName>
</protein>
<dbReference type="GO" id="GO:0046872">
    <property type="term" value="F:metal ion binding"/>
    <property type="evidence" value="ECO:0007669"/>
    <property type="project" value="UniProtKB-KW"/>
</dbReference>
<dbReference type="PANTHER" id="PTHR10584">
    <property type="entry name" value="SUGAR KINASE"/>
    <property type="match status" value="1"/>
</dbReference>
<evidence type="ECO:0000313" key="11">
    <source>
        <dbReference type="EMBL" id="SHJ72760.1"/>
    </source>
</evidence>
<feature type="binding site" evidence="9">
    <location>
        <begin position="38"/>
        <end position="42"/>
    </location>
    <ligand>
        <name>substrate</name>
    </ligand>
</feature>
<dbReference type="InterPro" id="IPR029056">
    <property type="entry name" value="Ribokinase-like"/>
</dbReference>
<evidence type="ECO:0000256" key="5">
    <source>
        <dbReference type="ARBA" id="ARBA00022840"/>
    </source>
</evidence>
<feature type="domain" description="Carbohydrate kinase PfkB" evidence="10">
    <location>
        <begin position="2"/>
        <end position="284"/>
    </location>
</feature>
<keyword evidence="8 9" id="KW-0119">Carbohydrate metabolism</keyword>
<dbReference type="Gene3D" id="3.40.1190.20">
    <property type="match status" value="1"/>
</dbReference>
<comment type="function">
    <text evidence="9">Catalyzes the phosphorylation of ribose at O-5 in a reaction requiring ATP and magnesium. The resulting D-ribose-5-phosphate can then be used either for sythesis of nucleotides, histidine, and tryptophan, or as a component of the pentose phosphate pathway.</text>
</comment>
<evidence type="ECO:0000256" key="3">
    <source>
        <dbReference type="ARBA" id="ARBA00022741"/>
    </source>
</evidence>
<feature type="binding site" evidence="9">
    <location>
        <begin position="211"/>
        <end position="216"/>
    </location>
    <ligand>
        <name>ATP</name>
        <dbReference type="ChEBI" id="CHEBI:30616"/>
    </ligand>
</feature>
<dbReference type="GO" id="GO:0019303">
    <property type="term" value="P:D-ribose catabolic process"/>
    <property type="evidence" value="ECO:0007669"/>
    <property type="project" value="UniProtKB-UniRule"/>
</dbReference>
<dbReference type="HAMAP" id="MF_01987">
    <property type="entry name" value="Ribokinase"/>
    <property type="match status" value="1"/>
</dbReference>
<feature type="active site" description="Proton acceptor" evidence="9">
    <location>
        <position position="243"/>
    </location>
</feature>
<keyword evidence="3 9" id="KW-0547">Nucleotide-binding</keyword>
<keyword evidence="6 9" id="KW-0460">Magnesium</keyword>
<feature type="binding site" evidence="9">
    <location>
        <position position="273"/>
    </location>
    <ligand>
        <name>K(+)</name>
        <dbReference type="ChEBI" id="CHEBI:29103"/>
    </ligand>
</feature>
<dbReference type="RefSeq" id="WP_072848549.1">
    <property type="nucleotide sequence ID" value="NZ_FRAH01000005.1"/>
</dbReference>
<comment type="similarity">
    <text evidence="9">Belongs to the carbohydrate kinase PfkB family. Ribokinase subfamily.</text>
</comment>
<comment type="cofactor">
    <cofactor evidence="9">
        <name>Mg(2+)</name>
        <dbReference type="ChEBI" id="CHEBI:18420"/>
    </cofactor>
    <text evidence="9">Requires a divalent cation, most likely magnesium in vivo, as an electrophilic catalyst to aid phosphoryl group transfer. It is the chelate of the metal and the nucleotide that is the actual substrate.</text>
</comment>
<feature type="binding site" evidence="9">
    <location>
        <position position="179"/>
    </location>
    <ligand>
        <name>ATP</name>
        <dbReference type="ChEBI" id="CHEBI:30616"/>
    </ligand>
</feature>
<evidence type="ECO:0000256" key="2">
    <source>
        <dbReference type="ARBA" id="ARBA00022723"/>
    </source>
</evidence>
<feature type="binding site" evidence="9">
    <location>
        <position position="278"/>
    </location>
    <ligand>
        <name>K(+)</name>
        <dbReference type="ChEBI" id="CHEBI:29103"/>
    </ligand>
</feature>
<feature type="binding site" evidence="9">
    <location>
        <position position="136"/>
    </location>
    <ligand>
        <name>substrate</name>
    </ligand>
</feature>
<dbReference type="AlphaFoldDB" id="A0A1M6LNK3"/>
<accession>A0A1M6LNK3</accession>
<feature type="binding site" evidence="9">
    <location>
        <position position="239"/>
    </location>
    <ligand>
        <name>K(+)</name>
        <dbReference type="ChEBI" id="CHEBI:29103"/>
    </ligand>
</feature>
<evidence type="ECO:0000256" key="8">
    <source>
        <dbReference type="ARBA" id="ARBA00023277"/>
    </source>
</evidence>
<dbReference type="PRINTS" id="PR00990">
    <property type="entry name" value="RIBOKINASE"/>
</dbReference>
<dbReference type="SUPFAM" id="SSF53613">
    <property type="entry name" value="Ribokinase-like"/>
    <property type="match status" value="1"/>
</dbReference>
<name>A0A1M6LNK3_9FIRM</name>
<keyword evidence="7 9" id="KW-0630">Potassium</keyword>
<keyword evidence="4 9" id="KW-0418">Kinase</keyword>
<evidence type="ECO:0000256" key="4">
    <source>
        <dbReference type="ARBA" id="ARBA00022777"/>
    </source>
</evidence>
<feature type="binding site" evidence="9">
    <location>
        <position position="276"/>
    </location>
    <ligand>
        <name>K(+)</name>
        <dbReference type="ChEBI" id="CHEBI:29103"/>
    </ligand>
</feature>
<comment type="pathway">
    <text evidence="9">Carbohydrate metabolism; D-ribose degradation; D-ribose 5-phosphate from beta-D-ribopyranose: step 2/2.</text>
</comment>
<comment type="caution">
    <text evidence="9">Lacks conserved residue(s) required for the propagation of feature annotation.</text>
</comment>
<dbReference type="PANTHER" id="PTHR10584:SF166">
    <property type="entry name" value="RIBOKINASE"/>
    <property type="match status" value="1"/>
</dbReference>
<dbReference type="InterPro" id="IPR011611">
    <property type="entry name" value="PfkB_dom"/>
</dbReference>
<proteinExistence type="inferred from homology"/>
<dbReference type="GO" id="GO:0005737">
    <property type="term" value="C:cytoplasm"/>
    <property type="evidence" value="ECO:0007669"/>
    <property type="project" value="UniProtKB-SubCell"/>
</dbReference>
<evidence type="ECO:0000256" key="1">
    <source>
        <dbReference type="ARBA" id="ARBA00022679"/>
    </source>
</evidence>
<feature type="binding site" evidence="9">
    <location>
        <begin position="10"/>
        <end position="12"/>
    </location>
    <ligand>
        <name>substrate</name>
    </ligand>
</feature>
<comment type="catalytic activity">
    <reaction evidence="9">
        <text>D-ribose + ATP = D-ribose 5-phosphate + ADP + H(+)</text>
        <dbReference type="Rhea" id="RHEA:13697"/>
        <dbReference type="ChEBI" id="CHEBI:15378"/>
        <dbReference type="ChEBI" id="CHEBI:30616"/>
        <dbReference type="ChEBI" id="CHEBI:47013"/>
        <dbReference type="ChEBI" id="CHEBI:78346"/>
        <dbReference type="ChEBI" id="CHEBI:456216"/>
        <dbReference type="EC" id="2.7.1.15"/>
    </reaction>
</comment>
<dbReference type="UniPathway" id="UPA00916">
    <property type="reaction ID" value="UER00889"/>
</dbReference>
<feature type="binding site" evidence="9">
    <location>
        <position position="282"/>
    </location>
    <ligand>
        <name>K(+)</name>
        <dbReference type="ChEBI" id="CHEBI:29103"/>
    </ligand>
</feature>
<keyword evidence="1 9" id="KW-0808">Transferase</keyword>
<dbReference type="GO" id="GO:0004747">
    <property type="term" value="F:ribokinase activity"/>
    <property type="evidence" value="ECO:0007669"/>
    <property type="project" value="UniProtKB-UniRule"/>
</dbReference>
<evidence type="ECO:0000256" key="9">
    <source>
        <dbReference type="HAMAP-Rule" id="MF_01987"/>
    </source>
</evidence>
<dbReference type="EC" id="2.7.1.15" evidence="9"/>
<evidence type="ECO:0000259" key="10">
    <source>
        <dbReference type="Pfam" id="PF00294"/>
    </source>
</evidence>
<evidence type="ECO:0000256" key="6">
    <source>
        <dbReference type="ARBA" id="ARBA00022842"/>
    </source>
</evidence>
<dbReference type="Proteomes" id="UP000183975">
    <property type="component" value="Unassembled WGS sequence"/>
</dbReference>
<dbReference type="GO" id="GO:0005524">
    <property type="term" value="F:ATP binding"/>
    <property type="evidence" value="ECO:0007669"/>
    <property type="project" value="UniProtKB-UniRule"/>
</dbReference>
<sequence length="306" mass="32668">MKICNFGSMNLDHVYQVDTFLQPGETKSSRSLFTNCGGKGLNQSIAAAKAGNQVVHAGVIGSGGEMLEEVLAKNGVDVSLLSHVDAPSGHAIIQVDDAGQNCILLFGGTNQMLTEAYITEVLDKMDADTLVLLQNETNLVGFIMEEAHKRGMKTALNAAPMDEKVLSYPLELLDWLIVNEVEGKQIANCQTDDEILPVLRKKYPDCGILLTLGSRGAICDYAGEMYQIGCFKVPVVDTTAAGDTFTGYFLYGMGNGLGVADSLLLATTASAMAIGKKGAADSVPLYEEVAENMKNQVFGTLKAQKK</sequence>
<dbReference type="Pfam" id="PF00294">
    <property type="entry name" value="PfkB"/>
    <property type="match status" value="1"/>
</dbReference>
<dbReference type="OrthoDB" id="9775849at2"/>
<evidence type="ECO:0000313" key="12">
    <source>
        <dbReference type="Proteomes" id="UP000183975"/>
    </source>
</evidence>
<keyword evidence="12" id="KW-1185">Reference proteome</keyword>
<organism evidence="11 12">
    <name type="scientific">Anaerotignum lactatifermentans DSM 14214</name>
    <dbReference type="NCBI Taxonomy" id="1121323"/>
    <lineage>
        <taxon>Bacteria</taxon>
        <taxon>Bacillati</taxon>
        <taxon>Bacillota</taxon>
        <taxon>Clostridia</taxon>
        <taxon>Lachnospirales</taxon>
        <taxon>Anaerotignaceae</taxon>
        <taxon>Anaerotignum</taxon>
    </lineage>
</organism>
<evidence type="ECO:0000256" key="7">
    <source>
        <dbReference type="ARBA" id="ARBA00022958"/>
    </source>
</evidence>
<comment type="activity regulation">
    <text evidence="9">Activated by a monovalent cation that binds near, but not in, the active site. The most likely occupant of the site in vivo is potassium. Ion binding induces a conformational change that may alter substrate affinity.</text>
</comment>